<dbReference type="OrthoDB" id="5983110at2759"/>
<name>A0A7D9D854_PARCT</name>
<evidence type="ECO:0000256" key="2">
    <source>
        <dbReference type="ARBA" id="ARBA00022737"/>
    </source>
</evidence>
<dbReference type="Gene3D" id="1.20.1440.80">
    <property type="entry name" value="Gap junction channel protein cysteine-rich domain"/>
    <property type="match status" value="1"/>
</dbReference>
<proteinExistence type="predicted"/>
<sequence length="756" mass="86439">MIDAVKDFLSPKRFGVVSYICLIVHFLSGMAFIGVTLELKKGEFGKFSCTVDTKSTVVYKNYVEKTCYSRYELTYNSPLPLYGFVLLSTGFTVLVGVAYSLAVSHRVEEIDRTSDGSDETRTDREEASRGFYVFYFYFLHLVVRSLFGILFTVLQYIVFYPRGFDFEFSCNLPTSDVPSQTRNNTRIGKLNNTSIACENSTASEKQLWSMIVSVLNTAFALIILGEVIYLWRQFPILHCRSEVGWSCDSEFITVYLLRKQYMRVELRLSTMDNDTPTLSITPDNNIADSSTSNNSIPDYNIANSSSSDNIITDSSTPGNIIADISFQDCSDYYRQQVLNRPRAHDLSHEQKTDLDDVYIDVIIHTKRAPHIFSKEMERHEIFDVYMKVPKNSIRLEKVRDLFYPNKDTKGNSPRTILAVGRPGIGKTVLTEKIMRDWGNGIDEFYRGKIAFCHKFRWFNFEPEKNLSLKTFLRYGTDLSEEKFESIFQEILKEPQKAVFIFDGLDEFNGDMENCLEQSQMLPNDPNAYMSGMTLFIKLAYGKVLQGATIIVTSRPTANDFYSKLHFDRSVEIIGFTLEKIQEYVSRFCDNSDRGDLKPKVWNHIKSSSDLLNLCYIPVNCFIVCVTLSACLSDSENDTSALPTRLTELYNAAIAHFAKEHDRNSNETFSKQTAMDLQELAFRGMENGQLVFNKKYFHERMKRSGLINSLSNPISPIQTQFCFVHLTIQEFLAAKHVTETLSPEEIEKFISAHIGSG</sequence>
<dbReference type="InterPro" id="IPR027417">
    <property type="entry name" value="P-loop_NTPase"/>
</dbReference>
<keyword evidence="2" id="KW-0677">Repeat</keyword>
<evidence type="ECO:0000313" key="3">
    <source>
        <dbReference type="EMBL" id="CAB3979460.1"/>
    </source>
</evidence>
<dbReference type="InterPro" id="IPR007111">
    <property type="entry name" value="NACHT_NTPase"/>
</dbReference>
<dbReference type="InterPro" id="IPR051261">
    <property type="entry name" value="NLR"/>
</dbReference>
<evidence type="ECO:0000256" key="1">
    <source>
        <dbReference type="ARBA" id="ARBA00022614"/>
    </source>
</evidence>
<dbReference type="SUPFAM" id="SSF52540">
    <property type="entry name" value="P-loop containing nucleoside triphosphate hydrolases"/>
    <property type="match status" value="1"/>
</dbReference>
<dbReference type="PROSITE" id="PS50837">
    <property type="entry name" value="NACHT"/>
    <property type="match status" value="1"/>
</dbReference>
<evidence type="ECO:0000313" key="4">
    <source>
        <dbReference type="Proteomes" id="UP001152795"/>
    </source>
</evidence>
<dbReference type="AlphaFoldDB" id="A0A7D9D854"/>
<dbReference type="InterPro" id="IPR038359">
    <property type="entry name" value="Connexin_N_sf"/>
</dbReference>
<dbReference type="Proteomes" id="UP001152795">
    <property type="component" value="Unassembled WGS sequence"/>
</dbReference>
<gene>
    <name evidence="3" type="ORF">PACLA_8A042599</name>
</gene>
<dbReference type="EMBL" id="CACRXK020000200">
    <property type="protein sequence ID" value="CAB3979460.1"/>
    <property type="molecule type" value="Genomic_DNA"/>
</dbReference>
<dbReference type="Gene3D" id="3.40.50.300">
    <property type="entry name" value="P-loop containing nucleotide triphosphate hydrolases"/>
    <property type="match status" value="1"/>
</dbReference>
<organism evidence="3 4">
    <name type="scientific">Paramuricea clavata</name>
    <name type="common">Red gorgonian</name>
    <name type="synonym">Violescent sea-whip</name>
    <dbReference type="NCBI Taxonomy" id="317549"/>
    <lineage>
        <taxon>Eukaryota</taxon>
        <taxon>Metazoa</taxon>
        <taxon>Cnidaria</taxon>
        <taxon>Anthozoa</taxon>
        <taxon>Octocorallia</taxon>
        <taxon>Malacalcyonacea</taxon>
        <taxon>Plexauridae</taxon>
        <taxon>Paramuricea</taxon>
    </lineage>
</organism>
<keyword evidence="1" id="KW-0433">Leucine-rich repeat</keyword>
<protein>
    <submittedName>
        <fullName evidence="3">Uncharacterized protein</fullName>
    </submittedName>
</protein>
<keyword evidence="4" id="KW-1185">Reference proteome</keyword>
<reference evidence="3" key="1">
    <citation type="submission" date="2020-04" db="EMBL/GenBank/DDBJ databases">
        <authorList>
            <person name="Alioto T."/>
            <person name="Alioto T."/>
            <person name="Gomez Garrido J."/>
        </authorList>
    </citation>
    <scope>NUCLEOTIDE SEQUENCE</scope>
    <source>
        <strain evidence="3">A484AB</strain>
    </source>
</reference>
<accession>A0A7D9D854</accession>
<dbReference type="Pfam" id="PF05729">
    <property type="entry name" value="NACHT"/>
    <property type="match status" value="1"/>
</dbReference>
<comment type="caution">
    <text evidence="3">The sequence shown here is derived from an EMBL/GenBank/DDBJ whole genome shotgun (WGS) entry which is preliminary data.</text>
</comment>
<dbReference type="PANTHER" id="PTHR24106">
    <property type="entry name" value="NACHT, LRR AND CARD DOMAINS-CONTAINING"/>
    <property type="match status" value="1"/>
</dbReference>